<organism evidence="2 3">
    <name type="scientific">Dendrothele bispora (strain CBS 962.96)</name>
    <dbReference type="NCBI Taxonomy" id="1314807"/>
    <lineage>
        <taxon>Eukaryota</taxon>
        <taxon>Fungi</taxon>
        <taxon>Dikarya</taxon>
        <taxon>Basidiomycota</taxon>
        <taxon>Agaricomycotina</taxon>
        <taxon>Agaricomycetes</taxon>
        <taxon>Agaricomycetidae</taxon>
        <taxon>Agaricales</taxon>
        <taxon>Agaricales incertae sedis</taxon>
        <taxon>Dendrothele</taxon>
    </lineage>
</organism>
<evidence type="ECO:0000313" key="3">
    <source>
        <dbReference type="Proteomes" id="UP000297245"/>
    </source>
</evidence>
<sequence>KVASALAKKTKQPEPKGYKDGQEQLLIDAWKYHCSSVHDHPPSEQLPFNNPFDLSSQPKGPQIEREDEMAQTIHMTQILTLNVPSSSPSTPHPSPSKGSSSRGIGGTFAKAGPSRLDPNVRPSPAPATPDFNRCSPFKPAAAPPSPSKAEGGLSRSPSPSKRFKGSVDDDAEAVYPSSEEEEEGPIRFFVVRFPGGADFFSSSDEAFKALRDFHKQGISAAMRTTTDAQLAQDFADRA</sequence>
<feature type="region of interest" description="Disordered" evidence="1">
    <location>
        <begin position="1"/>
        <end position="22"/>
    </location>
</feature>
<evidence type="ECO:0000256" key="1">
    <source>
        <dbReference type="SAM" id="MobiDB-lite"/>
    </source>
</evidence>
<feature type="compositionally biased region" description="Polar residues" evidence="1">
    <location>
        <begin position="73"/>
        <end position="83"/>
    </location>
</feature>
<feature type="compositionally biased region" description="Acidic residues" evidence="1">
    <location>
        <begin position="168"/>
        <end position="182"/>
    </location>
</feature>
<feature type="compositionally biased region" description="Polar residues" evidence="1">
    <location>
        <begin position="46"/>
        <end position="59"/>
    </location>
</feature>
<dbReference type="EMBL" id="ML179736">
    <property type="protein sequence ID" value="THU82382.1"/>
    <property type="molecule type" value="Genomic_DNA"/>
</dbReference>
<reference evidence="2 3" key="1">
    <citation type="journal article" date="2019" name="Nat. Ecol. Evol.">
        <title>Megaphylogeny resolves global patterns of mushroom evolution.</title>
        <authorList>
            <person name="Varga T."/>
            <person name="Krizsan K."/>
            <person name="Foldi C."/>
            <person name="Dima B."/>
            <person name="Sanchez-Garcia M."/>
            <person name="Sanchez-Ramirez S."/>
            <person name="Szollosi G.J."/>
            <person name="Szarkandi J.G."/>
            <person name="Papp V."/>
            <person name="Albert L."/>
            <person name="Andreopoulos W."/>
            <person name="Angelini C."/>
            <person name="Antonin V."/>
            <person name="Barry K.W."/>
            <person name="Bougher N.L."/>
            <person name="Buchanan P."/>
            <person name="Buyck B."/>
            <person name="Bense V."/>
            <person name="Catcheside P."/>
            <person name="Chovatia M."/>
            <person name="Cooper J."/>
            <person name="Damon W."/>
            <person name="Desjardin D."/>
            <person name="Finy P."/>
            <person name="Geml J."/>
            <person name="Haridas S."/>
            <person name="Hughes K."/>
            <person name="Justo A."/>
            <person name="Karasinski D."/>
            <person name="Kautmanova I."/>
            <person name="Kiss B."/>
            <person name="Kocsube S."/>
            <person name="Kotiranta H."/>
            <person name="LaButti K.M."/>
            <person name="Lechner B.E."/>
            <person name="Liimatainen K."/>
            <person name="Lipzen A."/>
            <person name="Lukacs Z."/>
            <person name="Mihaltcheva S."/>
            <person name="Morgado L.N."/>
            <person name="Niskanen T."/>
            <person name="Noordeloos M.E."/>
            <person name="Ohm R.A."/>
            <person name="Ortiz-Santana B."/>
            <person name="Ovrebo C."/>
            <person name="Racz N."/>
            <person name="Riley R."/>
            <person name="Savchenko A."/>
            <person name="Shiryaev A."/>
            <person name="Soop K."/>
            <person name="Spirin V."/>
            <person name="Szebenyi C."/>
            <person name="Tomsovsky M."/>
            <person name="Tulloss R.E."/>
            <person name="Uehling J."/>
            <person name="Grigoriev I.V."/>
            <person name="Vagvolgyi C."/>
            <person name="Papp T."/>
            <person name="Martin F.M."/>
            <person name="Miettinen O."/>
            <person name="Hibbett D.S."/>
            <person name="Nagy L.G."/>
        </authorList>
    </citation>
    <scope>NUCLEOTIDE SEQUENCE [LARGE SCALE GENOMIC DNA]</scope>
    <source>
        <strain evidence="2 3">CBS 962.96</strain>
    </source>
</reference>
<keyword evidence="3" id="KW-1185">Reference proteome</keyword>
<accession>A0A4S8L1R6</accession>
<proteinExistence type="predicted"/>
<protein>
    <submittedName>
        <fullName evidence="2">Uncharacterized protein</fullName>
    </submittedName>
</protein>
<dbReference type="AlphaFoldDB" id="A0A4S8L1R6"/>
<evidence type="ECO:0000313" key="2">
    <source>
        <dbReference type="EMBL" id="THU82382.1"/>
    </source>
</evidence>
<feature type="compositionally biased region" description="Low complexity" evidence="1">
    <location>
        <begin position="84"/>
        <end position="101"/>
    </location>
</feature>
<dbReference type="Proteomes" id="UP000297245">
    <property type="component" value="Unassembled WGS sequence"/>
</dbReference>
<gene>
    <name evidence="2" type="ORF">K435DRAFT_872370</name>
</gene>
<feature type="compositionally biased region" description="Basic and acidic residues" evidence="1">
    <location>
        <begin position="11"/>
        <end position="22"/>
    </location>
</feature>
<name>A0A4S8L1R6_DENBC</name>
<feature type="non-terminal residue" evidence="2">
    <location>
        <position position="1"/>
    </location>
</feature>
<feature type="region of interest" description="Disordered" evidence="1">
    <location>
        <begin position="36"/>
        <end position="182"/>
    </location>
</feature>